<dbReference type="Proteomes" id="UP000249099">
    <property type="component" value="Unassembled WGS sequence"/>
</dbReference>
<dbReference type="InterPro" id="IPR011426">
    <property type="entry name" value="CamS"/>
</dbReference>
<proteinExistence type="predicted"/>
<dbReference type="EMBL" id="NAQV01000037">
    <property type="protein sequence ID" value="RAN61819.1"/>
    <property type="molecule type" value="Genomic_DNA"/>
</dbReference>
<comment type="caution">
    <text evidence="1">The sequence shown here is derived from an EMBL/GenBank/DDBJ whole genome shotgun (WGS) entry which is preliminary data.</text>
</comment>
<dbReference type="Gene3D" id="3.10.570.10">
    <property type="entry name" value="sex pheromone staph- cam373 precursor domain"/>
    <property type="match status" value="1"/>
</dbReference>
<name>A0A328KM81_9LACT</name>
<dbReference type="CDD" id="cd13440">
    <property type="entry name" value="CamS_repeat_2"/>
    <property type="match status" value="1"/>
</dbReference>
<reference evidence="1 2" key="1">
    <citation type="submission" date="2017-03" db="EMBL/GenBank/DDBJ databases">
        <title>wgs assembly of Dolosigranulum pigrum KPL CDC strains.</title>
        <authorList>
            <person name="Brugger S.D."/>
            <person name="Pettigrew M."/>
            <person name="Kong Y."/>
            <person name="Lemon K.P."/>
        </authorList>
    </citation>
    <scope>NUCLEOTIDE SEQUENCE [LARGE SCALE GENOMIC DNA]</scope>
    <source>
        <strain evidence="1 2">KPL1931_CDC4294-98</strain>
    </source>
</reference>
<evidence type="ECO:0000313" key="2">
    <source>
        <dbReference type="Proteomes" id="UP000249099"/>
    </source>
</evidence>
<dbReference type="PIRSF" id="PIRSF012509">
    <property type="entry name" value="CamS"/>
    <property type="match status" value="1"/>
</dbReference>
<accession>A0A328KM81</accession>
<sequence>MKQYKKWVPIIGLTAILGACNVIPRGHVERQNPPATKQDAPIADGQLVVEQPHNNYYQPLIDDQGHYPPSKNRGLTLTLNSDINLNLFETDLLRLSTQHFSTDQYFIQEGQLLIEETVSNWLGRESDENPSGLNPPEGEGTSPLYLASILEHDFYTHNGEAFELGGLTIGLAMNGSYETDEGVQEIPQGEMIEQAQQIAGAIVARIRESDKIGSVPIVIGVYEQADSNDLSGGTYILEGLNQVESDEIEWTSLQEERLLFPLEGGSTDEGNMFRNFQEDVETVFPSLNGVYARAHYMDETLASLTIHVTTKFYGRGEVIALTQYLETAARNHLPDHARIQIEVESLNGLESFLSREMGEEHFNSNVLY</sequence>
<dbReference type="AlphaFoldDB" id="A0A328KM81"/>
<evidence type="ECO:0000313" key="1">
    <source>
        <dbReference type="EMBL" id="RAN61819.1"/>
    </source>
</evidence>
<organism evidence="1 2">
    <name type="scientific">Dolosigranulum pigrum</name>
    <dbReference type="NCBI Taxonomy" id="29394"/>
    <lineage>
        <taxon>Bacteria</taxon>
        <taxon>Bacillati</taxon>
        <taxon>Bacillota</taxon>
        <taxon>Bacilli</taxon>
        <taxon>Lactobacillales</taxon>
        <taxon>Carnobacteriaceae</taxon>
        <taxon>Dolosigranulum</taxon>
    </lineage>
</organism>
<dbReference type="CDD" id="cd13441">
    <property type="entry name" value="CamS_repeat_1"/>
    <property type="match status" value="1"/>
</dbReference>
<protein>
    <recommendedName>
        <fullName evidence="3">CamS family sex pheromone protein</fullName>
    </recommendedName>
</protein>
<dbReference type="Pfam" id="PF07537">
    <property type="entry name" value="CamS"/>
    <property type="match status" value="1"/>
</dbReference>
<dbReference type="RefSeq" id="WP_112790530.1">
    <property type="nucleotide sequence ID" value="NZ_NAQV01000037.1"/>
</dbReference>
<dbReference type="PROSITE" id="PS51257">
    <property type="entry name" value="PROKAR_LIPOPROTEIN"/>
    <property type="match status" value="1"/>
</dbReference>
<evidence type="ECO:0008006" key="3">
    <source>
        <dbReference type="Google" id="ProtNLM"/>
    </source>
</evidence>
<gene>
    <name evidence="1" type="ORF">B8A44_08835</name>
</gene>